<feature type="domain" description="TonB-dependent receptor plug" evidence="11">
    <location>
        <begin position="109"/>
        <end position="215"/>
    </location>
</feature>
<evidence type="ECO:0000313" key="13">
    <source>
        <dbReference type="Proteomes" id="UP001172083"/>
    </source>
</evidence>
<dbReference type="InterPro" id="IPR000531">
    <property type="entry name" value="Beta-barrel_TonB"/>
</dbReference>
<keyword evidence="4 8" id="KW-0812">Transmembrane</keyword>
<evidence type="ECO:0000259" key="11">
    <source>
        <dbReference type="Pfam" id="PF07715"/>
    </source>
</evidence>
<evidence type="ECO:0000256" key="4">
    <source>
        <dbReference type="ARBA" id="ARBA00022692"/>
    </source>
</evidence>
<gene>
    <name evidence="12" type="ORF">QQ020_16900</name>
</gene>
<comment type="subcellular location">
    <subcellularLocation>
        <location evidence="1 8">Cell outer membrane</location>
        <topology evidence="1 8">Multi-pass membrane protein</topology>
    </subcellularLocation>
</comment>
<dbReference type="SUPFAM" id="SSF56935">
    <property type="entry name" value="Porins"/>
    <property type="match status" value="1"/>
</dbReference>
<comment type="similarity">
    <text evidence="8 9">Belongs to the TonB-dependent receptor family.</text>
</comment>
<evidence type="ECO:0000256" key="5">
    <source>
        <dbReference type="ARBA" id="ARBA00023077"/>
    </source>
</evidence>
<dbReference type="InterPro" id="IPR036942">
    <property type="entry name" value="Beta-barrel_TonB_sf"/>
</dbReference>
<evidence type="ECO:0000256" key="9">
    <source>
        <dbReference type="RuleBase" id="RU003357"/>
    </source>
</evidence>
<reference evidence="12" key="1">
    <citation type="submission" date="2023-06" db="EMBL/GenBank/DDBJ databases">
        <title>Genomic of Agaribacillus aureum.</title>
        <authorList>
            <person name="Wang G."/>
        </authorList>
    </citation>
    <scope>NUCLEOTIDE SEQUENCE</scope>
    <source>
        <strain evidence="12">BMA12</strain>
    </source>
</reference>
<protein>
    <submittedName>
        <fullName evidence="12">TonB-dependent receptor plug domain-containing protein</fullName>
    </submittedName>
</protein>
<dbReference type="InterPro" id="IPR039426">
    <property type="entry name" value="TonB-dep_rcpt-like"/>
</dbReference>
<comment type="caution">
    <text evidence="12">The sequence shown here is derived from an EMBL/GenBank/DDBJ whole genome shotgun (WGS) entry which is preliminary data.</text>
</comment>
<evidence type="ECO:0000256" key="2">
    <source>
        <dbReference type="ARBA" id="ARBA00022448"/>
    </source>
</evidence>
<evidence type="ECO:0000256" key="8">
    <source>
        <dbReference type="PROSITE-ProRule" id="PRU01360"/>
    </source>
</evidence>
<dbReference type="Pfam" id="PF07715">
    <property type="entry name" value="Plug"/>
    <property type="match status" value="1"/>
</dbReference>
<dbReference type="Proteomes" id="UP001172083">
    <property type="component" value="Unassembled WGS sequence"/>
</dbReference>
<dbReference type="PANTHER" id="PTHR30069:SF36">
    <property type="entry name" value="BLL6948 PROTEIN"/>
    <property type="match status" value="1"/>
</dbReference>
<evidence type="ECO:0000256" key="1">
    <source>
        <dbReference type="ARBA" id="ARBA00004571"/>
    </source>
</evidence>
<dbReference type="InterPro" id="IPR012910">
    <property type="entry name" value="Plug_dom"/>
</dbReference>
<dbReference type="InterPro" id="IPR037066">
    <property type="entry name" value="Plug_dom_sf"/>
</dbReference>
<keyword evidence="13" id="KW-1185">Reference proteome</keyword>
<accession>A0ABT8L7M3</accession>
<keyword evidence="6 8" id="KW-0472">Membrane</keyword>
<evidence type="ECO:0000259" key="10">
    <source>
        <dbReference type="Pfam" id="PF00593"/>
    </source>
</evidence>
<name>A0ABT8L7M3_9BACT</name>
<dbReference type="PROSITE" id="PS52016">
    <property type="entry name" value="TONB_DEPENDENT_REC_3"/>
    <property type="match status" value="1"/>
</dbReference>
<dbReference type="InterPro" id="IPR008969">
    <property type="entry name" value="CarboxyPept-like_regulatory"/>
</dbReference>
<keyword evidence="12" id="KW-0675">Receptor</keyword>
<feature type="domain" description="TonB-dependent receptor-like beta-barrel" evidence="10">
    <location>
        <begin position="299"/>
        <end position="693"/>
    </location>
</feature>
<proteinExistence type="inferred from homology"/>
<evidence type="ECO:0000256" key="7">
    <source>
        <dbReference type="ARBA" id="ARBA00023237"/>
    </source>
</evidence>
<dbReference type="PANTHER" id="PTHR30069">
    <property type="entry name" value="TONB-DEPENDENT OUTER MEMBRANE RECEPTOR"/>
    <property type="match status" value="1"/>
</dbReference>
<dbReference type="Gene3D" id="2.40.170.20">
    <property type="entry name" value="TonB-dependent receptor, beta-barrel domain"/>
    <property type="match status" value="1"/>
</dbReference>
<keyword evidence="5 9" id="KW-0798">TonB box</keyword>
<keyword evidence="7 8" id="KW-0998">Cell outer membrane</keyword>
<dbReference type="Pfam" id="PF13715">
    <property type="entry name" value="CarbopepD_reg_2"/>
    <property type="match status" value="1"/>
</dbReference>
<dbReference type="Gene3D" id="2.170.130.10">
    <property type="entry name" value="TonB-dependent receptor, plug domain"/>
    <property type="match status" value="1"/>
</dbReference>
<evidence type="ECO:0000256" key="6">
    <source>
        <dbReference type="ARBA" id="ARBA00023136"/>
    </source>
</evidence>
<dbReference type="RefSeq" id="WP_346759092.1">
    <property type="nucleotide sequence ID" value="NZ_JAUJEB010000003.1"/>
</dbReference>
<organism evidence="12 13">
    <name type="scientific">Agaribacillus aureus</name>
    <dbReference type="NCBI Taxonomy" id="3051825"/>
    <lineage>
        <taxon>Bacteria</taxon>
        <taxon>Pseudomonadati</taxon>
        <taxon>Bacteroidota</taxon>
        <taxon>Cytophagia</taxon>
        <taxon>Cytophagales</taxon>
        <taxon>Splendidivirgaceae</taxon>
        <taxon>Agaribacillus</taxon>
    </lineage>
</organism>
<dbReference type="Pfam" id="PF00593">
    <property type="entry name" value="TonB_dep_Rec_b-barrel"/>
    <property type="match status" value="1"/>
</dbReference>
<evidence type="ECO:0000256" key="3">
    <source>
        <dbReference type="ARBA" id="ARBA00022452"/>
    </source>
</evidence>
<keyword evidence="3 8" id="KW-1134">Transmembrane beta strand</keyword>
<evidence type="ECO:0000313" key="12">
    <source>
        <dbReference type="EMBL" id="MDN5213754.1"/>
    </source>
</evidence>
<keyword evidence="2 8" id="KW-0813">Transport</keyword>
<dbReference type="EMBL" id="JAUJEB010000003">
    <property type="protein sequence ID" value="MDN5213754.1"/>
    <property type="molecule type" value="Genomic_DNA"/>
</dbReference>
<dbReference type="SUPFAM" id="SSF49464">
    <property type="entry name" value="Carboxypeptidase regulatory domain-like"/>
    <property type="match status" value="1"/>
</dbReference>
<sequence length="737" mass="83311">MKSIFTIFIFVIAPSVIYGQTIKGSVTDAKNVPIEGAYIIHNLSGRHEHTNELGKFSMKVKSGDTLLVRHLGYKSMEVVVDDLSNYLEIVLSEASFRLDEIMVTQNVKAVNLISDINTELFPVNSSQEILRKVPGLFIGQHAGGGKAEQIFLRGFDIDHGTDIRIDVDGLPVNMVSHAHGQGYSDLHFLIPETVDKIDFGKGAYYADKGNFGTAGYVNFKTKDRLEKSSVSVEAGRFNTFRSVGLFKLADSDHHDAYVAAEYLSSDGAFESPQDFSRINVMGKYTANFHNLDRFSLMVSHFSSDWDASGQIPQRAVDAGLISRFGAIDDTEGGETHRTNVMLKYMKSFNDGTFLKNKLYYSAYDFRLFSNFTFFLNDPVNGDRIMQSEDRQLFGAESELNHHFDINNTEVLMQVGVGVRYDNNDDVELSRMRDRQTTIERLQFGDIDETNLFSYLNFEFDLGSLLINPGIRFDYFDFNYRNGLLSTDDNERQLSKSAVSPKLNFIYNYDENVQFFLKSGVGFHSNDARVVIDGARSVLPASYGSDLGVIWKPVPDLIINSALWYLSLEQEFVYVGDEGIVEPSGKTRRLGVDFGLQYQLLDWLFFNGDINYTYARSVDEPEGQRYIPLAPDLTVMGGFSVQKENFSGGLQMRYLKDRPANEDNSIVAEGYFITDVNVNYEWKSFTFGLAVENLFDQEWNETQFATESRLASEATSVEEIHFTPGVPFFLKGKVKFEF</sequence>